<evidence type="ECO:0000313" key="2">
    <source>
        <dbReference type="EMBL" id="KRL05066.1"/>
    </source>
</evidence>
<dbReference type="STRING" id="1423777.FD46_GL001007"/>
<proteinExistence type="predicted"/>
<name>A0A0R1MIR3_9LACO</name>
<keyword evidence="2" id="KW-0808">Transferase</keyword>
<dbReference type="Proteomes" id="UP000051686">
    <property type="component" value="Unassembled WGS sequence"/>
</dbReference>
<accession>A0A0R1MIR3</accession>
<dbReference type="Gene3D" id="3.90.550.10">
    <property type="entry name" value="Spore Coat Polysaccharide Biosynthesis Protein SpsA, Chain A"/>
    <property type="match status" value="1"/>
</dbReference>
<dbReference type="AlphaFoldDB" id="A0A0R1MIR3"/>
<evidence type="ECO:0000259" key="1">
    <source>
        <dbReference type="Pfam" id="PF00535"/>
    </source>
</evidence>
<dbReference type="CDD" id="cd00761">
    <property type="entry name" value="Glyco_tranf_GTA_type"/>
    <property type="match status" value="1"/>
</dbReference>
<evidence type="ECO:0000313" key="3">
    <source>
        <dbReference type="Proteomes" id="UP000051686"/>
    </source>
</evidence>
<dbReference type="OrthoDB" id="396512at2"/>
<dbReference type="EMBL" id="AZEH01000034">
    <property type="protein sequence ID" value="KRL05066.1"/>
    <property type="molecule type" value="Genomic_DNA"/>
</dbReference>
<feature type="domain" description="Glycosyltransferase 2-like" evidence="1">
    <location>
        <begin position="5"/>
        <end position="157"/>
    </location>
</feature>
<dbReference type="PANTHER" id="PTHR22916:SF3">
    <property type="entry name" value="UDP-GLCNAC:BETAGAL BETA-1,3-N-ACETYLGLUCOSAMINYLTRANSFERASE-LIKE PROTEIN 1"/>
    <property type="match status" value="1"/>
</dbReference>
<sequence length="317" mass="38346">MKKISVIVPIYNVEKYLRRCLDSLLAQTMKDFELILINDGSTDSSGSICREYQKKAPQLIKYYEKANGGLSDARNYGMRFATGEYLLFIDSDDYVETQMLENMYALTKNGSKKIVECNFVWEFKDFSKKDKGRAYNSLSEYLVKGRVVAWNKLYRRDWLFDTGVLFPYGKLYEDQVFFFETAAFLNNISEVASDFNYEVHYTQRSSSISYNETNRIIEIFWIYEDIIAFYKAKKIYARFEQELEYRFCRNLLGNVLLRKAIKIKDKNLRRRLLDQIWRKVHEWFPNWKRNCYLHKHDRVNYYLRALNRFWYQIFYFI</sequence>
<reference evidence="2 3" key="1">
    <citation type="journal article" date="2015" name="Genome Announc.">
        <title>Expanding the biotechnology potential of lactobacilli through comparative genomics of 213 strains and associated genera.</title>
        <authorList>
            <person name="Sun Z."/>
            <person name="Harris H.M."/>
            <person name="McCann A."/>
            <person name="Guo C."/>
            <person name="Argimon S."/>
            <person name="Zhang W."/>
            <person name="Yang X."/>
            <person name="Jeffery I.B."/>
            <person name="Cooney J.C."/>
            <person name="Kagawa T.F."/>
            <person name="Liu W."/>
            <person name="Song Y."/>
            <person name="Salvetti E."/>
            <person name="Wrobel A."/>
            <person name="Rasinkangas P."/>
            <person name="Parkhill J."/>
            <person name="Rea M.C."/>
            <person name="O'Sullivan O."/>
            <person name="Ritari J."/>
            <person name="Douillard F.P."/>
            <person name="Paul Ross R."/>
            <person name="Yang R."/>
            <person name="Briner A.E."/>
            <person name="Felis G.E."/>
            <person name="de Vos W.M."/>
            <person name="Barrangou R."/>
            <person name="Klaenhammer T.R."/>
            <person name="Caufield P.W."/>
            <person name="Cui Y."/>
            <person name="Zhang H."/>
            <person name="O'Toole P.W."/>
        </authorList>
    </citation>
    <scope>NUCLEOTIDE SEQUENCE [LARGE SCALE GENOMIC DNA]</scope>
    <source>
        <strain evidence="2 3">DSM 19972</strain>
    </source>
</reference>
<protein>
    <submittedName>
        <fullName evidence="2">Glycosyltransferase</fullName>
    </submittedName>
</protein>
<gene>
    <name evidence="2" type="ORF">FD46_GL001007</name>
</gene>
<dbReference type="InterPro" id="IPR001173">
    <property type="entry name" value="Glyco_trans_2-like"/>
</dbReference>
<dbReference type="SUPFAM" id="SSF53448">
    <property type="entry name" value="Nucleotide-diphospho-sugar transferases"/>
    <property type="match status" value="1"/>
</dbReference>
<comment type="caution">
    <text evidence="2">The sequence shown here is derived from an EMBL/GenBank/DDBJ whole genome shotgun (WGS) entry which is preliminary data.</text>
</comment>
<dbReference type="RefSeq" id="WP_057895917.1">
    <property type="nucleotide sequence ID" value="NZ_AZEH01000034.1"/>
</dbReference>
<dbReference type="PANTHER" id="PTHR22916">
    <property type="entry name" value="GLYCOSYLTRANSFERASE"/>
    <property type="match status" value="1"/>
</dbReference>
<keyword evidence="3" id="KW-1185">Reference proteome</keyword>
<dbReference type="Pfam" id="PF00535">
    <property type="entry name" value="Glycos_transf_2"/>
    <property type="match status" value="1"/>
</dbReference>
<dbReference type="GO" id="GO:0016758">
    <property type="term" value="F:hexosyltransferase activity"/>
    <property type="evidence" value="ECO:0007669"/>
    <property type="project" value="UniProtKB-ARBA"/>
</dbReference>
<dbReference type="InterPro" id="IPR029044">
    <property type="entry name" value="Nucleotide-diphossugar_trans"/>
</dbReference>
<dbReference type="PATRIC" id="fig|1423777.3.peg.1042"/>
<organism evidence="2 3">
    <name type="scientific">Liquorilactobacillus oeni DSM 19972</name>
    <dbReference type="NCBI Taxonomy" id="1423777"/>
    <lineage>
        <taxon>Bacteria</taxon>
        <taxon>Bacillati</taxon>
        <taxon>Bacillota</taxon>
        <taxon>Bacilli</taxon>
        <taxon>Lactobacillales</taxon>
        <taxon>Lactobacillaceae</taxon>
        <taxon>Liquorilactobacillus</taxon>
    </lineage>
</organism>